<comment type="caution">
    <text evidence="4">The sequence shown here is derived from an EMBL/GenBank/DDBJ whole genome shotgun (WGS) entry which is preliminary data.</text>
</comment>
<dbReference type="RefSeq" id="WP_070069724.1">
    <property type="nucleotide sequence ID" value="NZ_VXKN01000019.1"/>
</dbReference>
<dbReference type="InterPro" id="IPR012373">
    <property type="entry name" value="Ferrdict_sens_TM"/>
</dbReference>
<feature type="domain" description="Protein FecR C-terminal" evidence="3">
    <location>
        <begin position="257"/>
        <end position="322"/>
    </location>
</feature>
<keyword evidence="1" id="KW-0472">Membrane</keyword>
<feature type="transmembrane region" description="Helical" evidence="1">
    <location>
        <begin position="92"/>
        <end position="110"/>
    </location>
</feature>
<evidence type="ECO:0000313" key="4">
    <source>
        <dbReference type="EMBL" id="OEY96386.1"/>
    </source>
</evidence>
<dbReference type="InterPro" id="IPR006860">
    <property type="entry name" value="FecR"/>
</dbReference>
<keyword evidence="5" id="KW-1185">Reference proteome</keyword>
<dbReference type="Pfam" id="PF04773">
    <property type="entry name" value="FecR"/>
    <property type="match status" value="1"/>
</dbReference>
<name>A0A1E7RAN2_9GAMM</name>
<evidence type="ECO:0000259" key="3">
    <source>
        <dbReference type="Pfam" id="PF16344"/>
    </source>
</evidence>
<keyword evidence="1" id="KW-0812">Transmembrane</keyword>
<organism evidence="4 5">
    <name type="scientific">Acinetobacter qingfengensis</name>
    <dbReference type="NCBI Taxonomy" id="1262585"/>
    <lineage>
        <taxon>Bacteria</taxon>
        <taxon>Pseudomonadati</taxon>
        <taxon>Pseudomonadota</taxon>
        <taxon>Gammaproteobacteria</taxon>
        <taxon>Moraxellales</taxon>
        <taxon>Moraxellaceae</taxon>
        <taxon>Acinetobacter</taxon>
    </lineage>
</organism>
<evidence type="ECO:0000259" key="2">
    <source>
        <dbReference type="Pfam" id="PF04773"/>
    </source>
</evidence>
<feature type="domain" description="FecR protein" evidence="2">
    <location>
        <begin position="118"/>
        <end position="209"/>
    </location>
</feature>
<dbReference type="InterPro" id="IPR032508">
    <property type="entry name" value="FecR_C"/>
</dbReference>
<dbReference type="Gene3D" id="2.60.120.1440">
    <property type="match status" value="1"/>
</dbReference>
<sequence>MMNKQQIRREIALWIIRLDCDDPQERAKIQQQFEDWKKSHPEHLHYFEELNLFNEEIQKISQKHALKSQTVKQTFQAVEQDKLHILSLFKKTILAITAVSFSAYIFYSYFPMQYYTADYKTGIAETRSFTLSDGSKITLSAKSAIKLDFSATQRRIELIQGDLYIDVAKDTGRPLIVQTPQANFKALGTQFIVNRYPTSSTLSMLHSKVQVTTNQALQPHSEVVSEGEKIQVNQQGLGKIETINPVSIQMAWQKHQIVADELPLSDLLTRLNAYYNRYIIFDHSRLSHIKVTGVINTNQDLDATLRLLKTQYPEIDFVQVGNFVTYAKVRTNP</sequence>
<dbReference type="Gene3D" id="3.55.50.30">
    <property type="match status" value="1"/>
</dbReference>
<protein>
    <submittedName>
        <fullName evidence="4">Uncharacterized protein</fullName>
    </submittedName>
</protein>
<dbReference type="STRING" id="1262585.BJI46_12125"/>
<evidence type="ECO:0000256" key="1">
    <source>
        <dbReference type="SAM" id="Phobius"/>
    </source>
</evidence>
<dbReference type="Pfam" id="PF16344">
    <property type="entry name" value="FecR_C"/>
    <property type="match status" value="1"/>
</dbReference>
<dbReference type="AlphaFoldDB" id="A0A1E7RAN2"/>
<evidence type="ECO:0000313" key="5">
    <source>
        <dbReference type="Proteomes" id="UP000185895"/>
    </source>
</evidence>
<dbReference type="GO" id="GO:0016989">
    <property type="term" value="F:sigma factor antagonist activity"/>
    <property type="evidence" value="ECO:0007669"/>
    <property type="project" value="TreeGrafter"/>
</dbReference>
<dbReference type="Proteomes" id="UP000185895">
    <property type="component" value="Unassembled WGS sequence"/>
</dbReference>
<keyword evidence="1" id="KW-1133">Transmembrane helix</keyword>
<dbReference type="PIRSF" id="PIRSF018266">
    <property type="entry name" value="FecR"/>
    <property type="match status" value="1"/>
</dbReference>
<dbReference type="PANTHER" id="PTHR30273">
    <property type="entry name" value="PERIPLASMIC SIGNAL SENSOR AND SIGMA FACTOR ACTIVATOR FECR-RELATED"/>
    <property type="match status" value="1"/>
</dbReference>
<accession>A0A1E7RAN2</accession>
<reference evidence="4 5" key="1">
    <citation type="submission" date="2016-09" db="EMBL/GenBank/DDBJ databases">
        <authorList>
            <person name="Capua I."/>
            <person name="De Benedictis P."/>
            <person name="Joannis T."/>
            <person name="Lombin L.H."/>
            <person name="Cattoli G."/>
        </authorList>
    </citation>
    <scope>NUCLEOTIDE SEQUENCE [LARGE SCALE GENOMIC DNA]</scope>
    <source>
        <strain evidence="4 5">ANC 4671</strain>
    </source>
</reference>
<proteinExistence type="predicted"/>
<gene>
    <name evidence="4" type="ORF">BJI46_12125</name>
</gene>
<dbReference type="EMBL" id="MKKK01000020">
    <property type="protein sequence ID" value="OEY96386.1"/>
    <property type="molecule type" value="Genomic_DNA"/>
</dbReference>
<dbReference type="PANTHER" id="PTHR30273:SF2">
    <property type="entry name" value="PROTEIN FECR"/>
    <property type="match status" value="1"/>
</dbReference>